<dbReference type="AlphaFoldDB" id="A0A4E0RKU4"/>
<sequence>METLNIKLPYSDWTLIFDSIRHYIKYIDNPNDEISEDELADLYTDGENLKNLEKQLSQTFEKRFGKY</sequence>
<proteinExistence type="predicted"/>
<comment type="caution">
    <text evidence="1">The sequence shown here is derived from an EMBL/GenBank/DDBJ whole genome shotgun (WGS) entry which is preliminary data.</text>
</comment>
<accession>A0A4E0RKU4</accession>
<evidence type="ECO:0000313" key="1">
    <source>
        <dbReference type="EMBL" id="TGO03576.1"/>
    </source>
</evidence>
<protein>
    <submittedName>
        <fullName evidence="1">Uncharacterized protein</fullName>
    </submittedName>
</protein>
<reference evidence="1 2" key="1">
    <citation type="journal article" date="2016" name="Front. Microbiol.">
        <title>Single-Cell (Meta-)Genomics of a Dimorphic Candidatus Thiomargarita nelsonii Reveals Genomic Plasticity.</title>
        <authorList>
            <person name="Flood B.E."/>
            <person name="Fliss P."/>
            <person name="Jones D.S."/>
            <person name="Dick G.J."/>
            <person name="Jain S."/>
            <person name="Kaster A.K."/>
            <person name="Winkel M."/>
            <person name="Mussmann M."/>
            <person name="Bailey J."/>
        </authorList>
    </citation>
    <scope>NUCLEOTIDE SEQUENCE [LARGE SCALE GENOMIC DNA]</scope>
    <source>
        <strain evidence="1">Hydrate Ridge</strain>
    </source>
</reference>
<dbReference type="EMBL" id="JSZA02000010">
    <property type="protein sequence ID" value="TGO03576.1"/>
    <property type="molecule type" value="Genomic_DNA"/>
</dbReference>
<gene>
    <name evidence="1" type="ORF">PN36_03475</name>
</gene>
<keyword evidence="2" id="KW-1185">Reference proteome</keyword>
<organism evidence="1 2">
    <name type="scientific">Candidatus Thiomargarita nelsonii</name>
    <dbReference type="NCBI Taxonomy" id="1003181"/>
    <lineage>
        <taxon>Bacteria</taxon>
        <taxon>Pseudomonadati</taxon>
        <taxon>Pseudomonadota</taxon>
        <taxon>Gammaproteobacteria</taxon>
        <taxon>Thiotrichales</taxon>
        <taxon>Thiotrichaceae</taxon>
        <taxon>Thiomargarita</taxon>
    </lineage>
</organism>
<dbReference type="Proteomes" id="UP000030428">
    <property type="component" value="Unassembled WGS sequence"/>
</dbReference>
<name>A0A4E0RKU4_9GAMM</name>
<evidence type="ECO:0000313" key="2">
    <source>
        <dbReference type="Proteomes" id="UP000030428"/>
    </source>
</evidence>